<evidence type="ECO:0000256" key="1">
    <source>
        <dbReference type="SAM" id="MobiDB-lite"/>
    </source>
</evidence>
<proteinExistence type="predicted"/>
<dbReference type="EMBL" id="AZGY01000004">
    <property type="protein sequence ID" value="KZZ99065.1"/>
    <property type="molecule type" value="Genomic_DNA"/>
</dbReference>
<name>A0A168ER69_9HYPO</name>
<dbReference type="OrthoDB" id="6419443at2759"/>
<reference evidence="2 3" key="1">
    <citation type="journal article" date="2016" name="Genome Biol. Evol.">
        <title>Divergent and convergent evolution of fungal pathogenicity.</title>
        <authorList>
            <person name="Shang Y."/>
            <person name="Xiao G."/>
            <person name="Zheng P."/>
            <person name="Cen K."/>
            <person name="Zhan S."/>
            <person name="Wang C."/>
        </authorList>
    </citation>
    <scope>NUCLEOTIDE SEQUENCE [LARGE SCALE GENOMIC DNA]</scope>
    <source>
        <strain evidence="2 3">RCEF 2490</strain>
    </source>
</reference>
<evidence type="ECO:0000313" key="2">
    <source>
        <dbReference type="EMBL" id="KZZ99065.1"/>
    </source>
</evidence>
<dbReference type="STRING" id="1081109.A0A168ER69"/>
<dbReference type="Proteomes" id="UP000078544">
    <property type="component" value="Unassembled WGS sequence"/>
</dbReference>
<gene>
    <name evidence="2" type="ORF">AAL_02616</name>
</gene>
<dbReference type="AlphaFoldDB" id="A0A168ER69"/>
<feature type="region of interest" description="Disordered" evidence="1">
    <location>
        <begin position="1"/>
        <end position="38"/>
    </location>
</feature>
<organism evidence="2 3">
    <name type="scientific">Moelleriella libera RCEF 2490</name>
    <dbReference type="NCBI Taxonomy" id="1081109"/>
    <lineage>
        <taxon>Eukaryota</taxon>
        <taxon>Fungi</taxon>
        <taxon>Dikarya</taxon>
        <taxon>Ascomycota</taxon>
        <taxon>Pezizomycotina</taxon>
        <taxon>Sordariomycetes</taxon>
        <taxon>Hypocreomycetidae</taxon>
        <taxon>Hypocreales</taxon>
        <taxon>Clavicipitaceae</taxon>
        <taxon>Moelleriella</taxon>
    </lineage>
</organism>
<protein>
    <recommendedName>
        <fullName evidence="4">25S rRNA (Uridine(2843)-N(3))-methyltransferase</fullName>
    </recommendedName>
</protein>
<evidence type="ECO:0000313" key="3">
    <source>
        <dbReference type="Proteomes" id="UP000078544"/>
    </source>
</evidence>
<evidence type="ECO:0008006" key="4">
    <source>
        <dbReference type="Google" id="ProtNLM"/>
    </source>
</evidence>
<dbReference type="InterPro" id="IPR021463">
    <property type="entry name" value="Methyltransf_34"/>
</dbReference>
<accession>A0A168ER69</accession>
<keyword evidence="3" id="KW-1185">Reference proteome</keyword>
<dbReference type="Pfam" id="PF11312">
    <property type="entry name" value="Methyltransf_34"/>
    <property type="match status" value="1"/>
</dbReference>
<comment type="caution">
    <text evidence="2">The sequence shown here is derived from an EMBL/GenBank/DDBJ whole genome shotgun (WGS) entry which is preliminary data.</text>
</comment>
<sequence>MVNRASTGKKKKAASAIRDPKKDPPRPPPQPQSQQQHSNAVVINNDASQTLKQQQKLLDVYSTTFDSLLTSERFSTILQEIKQALYHRDFATAFGNEGHLQTYAARWSPTRTLCYASIFAGLDKYLSQNAVAAEAAPVKMLCIGGCSAEQVAFASFLQCTGRSGSLTLLDSAPWADVTSSLQTQLTAIPPMSKYASEAAKASNQPLLRQDQLQCTFVQGDALDQTVAKLRELSGKGSLVATLMFTLNELYTDGGIGKTTRFLTALGDALPADSLLLVVDSPGSYSEAAIGKEKKKYPMQWLLDHTLMESEAEAYSWERLESENSVWFRLPETLAYPVPLENMRYQMHLYRVCKHAQANVSS</sequence>